<dbReference type="AlphaFoldDB" id="A0AAE0C3D3"/>
<accession>A0AAE0C3D3</accession>
<evidence type="ECO:0000313" key="1">
    <source>
        <dbReference type="EMBL" id="KAK3247009.1"/>
    </source>
</evidence>
<keyword evidence="2" id="KW-1185">Reference proteome</keyword>
<dbReference type="Proteomes" id="UP001190700">
    <property type="component" value="Unassembled WGS sequence"/>
</dbReference>
<organism evidence="1 2">
    <name type="scientific">Cymbomonas tetramitiformis</name>
    <dbReference type="NCBI Taxonomy" id="36881"/>
    <lineage>
        <taxon>Eukaryota</taxon>
        <taxon>Viridiplantae</taxon>
        <taxon>Chlorophyta</taxon>
        <taxon>Pyramimonadophyceae</taxon>
        <taxon>Pyramimonadales</taxon>
        <taxon>Pyramimonadaceae</taxon>
        <taxon>Cymbomonas</taxon>
    </lineage>
</organism>
<reference evidence="1 2" key="1">
    <citation type="journal article" date="2015" name="Genome Biol. Evol.">
        <title>Comparative Genomics of a Bacterivorous Green Alga Reveals Evolutionary Causalities and Consequences of Phago-Mixotrophic Mode of Nutrition.</title>
        <authorList>
            <person name="Burns J.A."/>
            <person name="Paasch A."/>
            <person name="Narechania A."/>
            <person name="Kim E."/>
        </authorList>
    </citation>
    <scope>NUCLEOTIDE SEQUENCE [LARGE SCALE GENOMIC DNA]</scope>
    <source>
        <strain evidence="1 2">PLY_AMNH</strain>
    </source>
</reference>
<name>A0AAE0C3D3_9CHLO</name>
<gene>
    <name evidence="1" type="ORF">CYMTET_43478</name>
</gene>
<proteinExistence type="predicted"/>
<evidence type="ECO:0000313" key="2">
    <source>
        <dbReference type="Proteomes" id="UP001190700"/>
    </source>
</evidence>
<comment type="caution">
    <text evidence="1">The sequence shown here is derived from an EMBL/GenBank/DDBJ whole genome shotgun (WGS) entry which is preliminary data.</text>
</comment>
<sequence length="126" mass="13001">MGGTSVIRGDSGSAQHVAKCNGHSVVYAGSVPADEFPGCLEAVEFQKCQAQQHVTGGKRSAANNKQGHQKTPSFILALVRDARNAVAGDAPATKSAPLGGFTDVGLHTGGIARSTVWSLVRFTLLV</sequence>
<protein>
    <submittedName>
        <fullName evidence="1">Uncharacterized protein</fullName>
    </submittedName>
</protein>
<dbReference type="EMBL" id="LGRX02029303">
    <property type="protein sequence ID" value="KAK3247009.1"/>
    <property type="molecule type" value="Genomic_DNA"/>
</dbReference>